<keyword evidence="4" id="KW-1185">Reference proteome</keyword>
<dbReference type="AlphaFoldDB" id="A0A9N8HE52"/>
<feature type="compositionally biased region" description="Basic and acidic residues" evidence="1">
    <location>
        <begin position="122"/>
        <end position="131"/>
    </location>
</feature>
<feature type="region of interest" description="Disordered" evidence="1">
    <location>
        <begin position="113"/>
        <end position="166"/>
    </location>
</feature>
<dbReference type="OrthoDB" id="48310at2759"/>
<evidence type="ECO:0000313" key="4">
    <source>
        <dbReference type="Proteomes" id="UP001153069"/>
    </source>
</evidence>
<feature type="region of interest" description="Disordered" evidence="1">
    <location>
        <begin position="406"/>
        <end position="437"/>
    </location>
</feature>
<dbReference type="InterPro" id="IPR049227">
    <property type="entry name" value="DUF6824"/>
</dbReference>
<evidence type="ECO:0000313" key="3">
    <source>
        <dbReference type="EMBL" id="CAB9506983.1"/>
    </source>
</evidence>
<feature type="compositionally biased region" description="Low complexity" evidence="1">
    <location>
        <begin position="143"/>
        <end position="152"/>
    </location>
</feature>
<accession>A0A9N8HE52</accession>
<feature type="compositionally biased region" description="Polar residues" evidence="1">
    <location>
        <begin position="425"/>
        <end position="437"/>
    </location>
</feature>
<proteinExistence type="predicted"/>
<dbReference type="Proteomes" id="UP001153069">
    <property type="component" value="Unassembled WGS sequence"/>
</dbReference>
<dbReference type="Pfam" id="PF20710">
    <property type="entry name" value="DUF6824"/>
    <property type="match status" value="1"/>
</dbReference>
<evidence type="ECO:0000259" key="2">
    <source>
        <dbReference type="Pfam" id="PF20710"/>
    </source>
</evidence>
<feature type="compositionally biased region" description="Basic residues" evidence="1">
    <location>
        <begin position="132"/>
        <end position="142"/>
    </location>
</feature>
<name>A0A9N8HE52_9STRA</name>
<sequence length="437" mass="47038">MLDSYRVGNAGAIKLIGTPHDHDVLSGRGGAINAHSGNQRFREWVRVRKERYNLARTKAEKASVANEVMDLVKSLNPPGRFLQRDQSSVMGGTAWWVECDEVKAMAKTSQALREGAPTIRAAHKDELQDAKKRTRRNNKKNTNHTTAHPTTAVGSKRSHQTMQQSQPPVVVLSLPTTAASVSPPPVTLSVSPNTAIEQLRANVEAARHDNSNNTPPTTMSYIPALASPPAVPLPGSSPFIVPPIKRSRLSEMLYLPPSEQPPQPHIVKPDDTPEIAPLPSPLPLSAIPDLEFVERFPMPAIPKRECSIRRTNSLALSDIGSGDSWGEIEFVNPFEGDDSSLPPFSPFPERGGCGSGRSSFGETKSVTSELSDLADANCLAPASAMADSEFGEAMKDVIDAVHPGLASPGTDEPIPTHLYPYTPRTGVNGSSNPQLIC</sequence>
<protein>
    <submittedName>
        <fullName evidence="3">Transcriptional regulator</fullName>
    </submittedName>
</protein>
<dbReference type="EMBL" id="CAICTM010000286">
    <property type="protein sequence ID" value="CAB9506983.1"/>
    <property type="molecule type" value="Genomic_DNA"/>
</dbReference>
<comment type="caution">
    <text evidence="3">The sequence shown here is derived from an EMBL/GenBank/DDBJ whole genome shotgun (WGS) entry which is preliminary data.</text>
</comment>
<reference evidence="3" key="1">
    <citation type="submission" date="2020-06" db="EMBL/GenBank/DDBJ databases">
        <authorList>
            <consortium name="Plant Systems Biology data submission"/>
        </authorList>
    </citation>
    <scope>NUCLEOTIDE SEQUENCE</scope>
    <source>
        <strain evidence="3">D6</strain>
    </source>
</reference>
<gene>
    <name evidence="3" type="ORF">SEMRO_287_G108640.1</name>
</gene>
<organism evidence="3 4">
    <name type="scientific">Seminavis robusta</name>
    <dbReference type="NCBI Taxonomy" id="568900"/>
    <lineage>
        <taxon>Eukaryota</taxon>
        <taxon>Sar</taxon>
        <taxon>Stramenopiles</taxon>
        <taxon>Ochrophyta</taxon>
        <taxon>Bacillariophyta</taxon>
        <taxon>Bacillariophyceae</taxon>
        <taxon>Bacillariophycidae</taxon>
        <taxon>Naviculales</taxon>
        <taxon>Naviculaceae</taxon>
        <taxon>Seminavis</taxon>
    </lineage>
</organism>
<evidence type="ECO:0000256" key="1">
    <source>
        <dbReference type="SAM" id="MobiDB-lite"/>
    </source>
</evidence>
<feature type="domain" description="DUF6824" evidence="2">
    <location>
        <begin position="23"/>
        <end position="114"/>
    </location>
</feature>